<proteinExistence type="predicted"/>
<dbReference type="AlphaFoldDB" id="A0A644VGV7"/>
<dbReference type="PANTHER" id="PTHR46233">
    <property type="entry name" value="HYDROXYACYLGLUTATHIONE HYDROLASE GLOC"/>
    <property type="match status" value="1"/>
</dbReference>
<sequence length="211" mass="23981">MIKIFAFNHYEVNCTVAFDNTKECVLIDVCCQSNAERQELINFIEQNNLKVKHILITHAHIDHVCDAYWATQTFNLPLKLHKDGERFIRIADAQAQMMGFDVEGIENISLKYITKEDIIEYGNSCLKIFETPGHCAGSICFYNQEEAFVVTGDVLFRDSIGRTDLPTGDFETLMASIKNNLFNLPENTKCICGHGPSTEIGYEKENNPFIN</sequence>
<dbReference type="GO" id="GO:0004416">
    <property type="term" value="F:hydroxyacylglutathione hydrolase activity"/>
    <property type="evidence" value="ECO:0007669"/>
    <property type="project" value="UniProtKB-EC"/>
</dbReference>
<organism evidence="6">
    <name type="scientific">bioreactor metagenome</name>
    <dbReference type="NCBI Taxonomy" id="1076179"/>
    <lineage>
        <taxon>unclassified sequences</taxon>
        <taxon>metagenomes</taxon>
        <taxon>ecological metagenomes</taxon>
    </lineage>
</organism>
<dbReference type="InterPro" id="IPR051453">
    <property type="entry name" value="MBL_Glyoxalase_II"/>
</dbReference>
<dbReference type="InterPro" id="IPR001279">
    <property type="entry name" value="Metallo-B-lactamas"/>
</dbReference>
<protein>
    <submittedName>
        <fullName evidence="6">Hydroxyacylglutathione hydrolase GloC</fullName>
        <ecNumber evidence="6">3.1.2.6</ecNumber>
    </submittedName>
</protein>
<accession>A0A644VGV7</accession>
<dbReference type="SMART" id="SM00849">
    <property type="entry name" value="Lactamase_B"/>
    <property type="match status" value="1"/>
</dbReference>
<keyword evidence="3 6" id="KW-0378">Hydrolase</keyword>
<reference evidence="6" key="1">
    <citation type="submission" date="2019-08" db="EMBL/GenBank/DDBJ databases">
        <authorList>
            <person name="Kucharzyk K."/>
            <person name="Murdoch R.W."/>
            <person name="Higgins S."/>
            <person name="Loffler F."/>
        </authorList>
    </citation>
    <scope>NUCLEOTIDE SEQUENCE</scope>
</reference>
<evidence type="ECO:0000256" key="3">
    <source>
        <dbReference type="ARBA" id="ARBA00022801"/>
    </source>
</evidence>
<dbReference type="GO" id="GO:0046872">
    <property type="term" value="F:metal ion binding"/>
    <property type="evidence" value="ECO:0007669"/>
    <property type="project" value="UniProtKB-KW"/>
</dbReference>
<dbReference type="SUPFAM" id="SSF56281">
    <property type="entry name" value="Metallo-hydrolase/oxidoreductase"/>
    <property type="match status" value="1"/>
</dbReference>
<feature type="domain" description="Metallo-beta-lactamase" evidence="5">
    <location>
        <begin position="11"/>
        <end position="194"/>
    </location>
</feature>
<dbReference type="EMBL" id="VSSQ01000309">
    <property type="protein sequence ID" value="MPL90624.1"/>
    <property type="molecule type" value="Genomic_DNA"/>
</dbReference>
<dbReference type="InterPro" id="IPR036866">
    <property type="entry name" value="RibonucZ/Hydroxyglut_hydro"/>
</dbReference>
<evidence type="ECO:0000256" key="2">
    <source>
        <dbReference type="ARBA" id="ARBA00022723"/>
    </source>
</evidence>
<dbReference type="Pfam" id="PF00753">
    <property type="entry name" value="Lactamase_B"/>
    <property type="match status" value="1"/>
</dbReference>
<dbReference type="EC" id="3.1.2.6" evidence="6"/>
<keyword evidence="2" id="KW-0479">Metal-binding</keyword>
<name>A0A644VGV7_9ZZZZ</name>
<dbReference type="PANTHER" id="PTHR46233:SF3">
    <property type="entry name" value="HYDROXYACYLGLUTATHIONE HYDROLASE GLOC"/>
    <property type="match status" value="1"/>
</dbReference>
<keyword evidence="4" id="KW-0862">Zinc</keyword>
<evidence type="ECO:0000259" key="5">
    <source>
        <dbReference type="SMART" id="SM00849"/>
    </source>
</evidence>
<comment type="cofactor">
    <cofactor evidence="1">
        <name>Zn(2+)</name>
        <dbReference type="ChEBI" id="CHEBI:29105"/>
    </cofactor>
</comment>
<evidence type="ECO:0000313" key="6">
    <source>
        <dbReference type="EMBL" id="MPL90624.1"/>
    </source>
</evidence>
<dbReference type="CDD" id="cd06262">
    <property type="entry name" value="metallo-hydrolase-like_MBL-fold"/>
    <property type="match status" value="1"/>
</dbReference>
<evidence type="ECO:0000256" key="4">
    <source>
        <dbReference type="ARBA" id="ARBA00022833"/>
    </source>
</evidence>
<evidence type="ECO:0000256" key="1">
    <source>
        <dbReference type="ARBA" id="ARBA00001947"/>
    </source>
</evidence>
<comment type="caution">
    <text evidence="6">The sequence shown here is derived from an EMBL/GenBank/DDBJ whole genome shotgun (WGS) entry which is preliminary data.</text>
</comment>
<gene>
    <name evidence="6" type="primary">gloC_10</name>
    <name evidence="6" type="ORF">SDC9_36678</name>
</gene>
<dbReference type="Gene3D" id="3.60.15.10">
    <property type="entry name" value="Ribonuclease Z/Hydroxyacylglutathione hydrolase-like"/>
    <property type="match status" value="1"/>
</dbReference>